<sequence length="116" mass="12426">MMMVRNMMIAAAIGAMTAGFATAEGPSAGEQEGMLHWIRDTVCTSGSEIVFVPVSTDVKTRHKTWAVIAMDNPDPDSAHIVTTQEKSWLKANGCDADPSPQIHMASHEKKSGGLDL</sequence>
<comment type="caution">
    <text evidence="3">The sequence shown here is derived from an EMBL/GenBank/DDBJ whole genome shotgun (WGS) entry which is preliminary data.</text>
</comment>
<dbReference type="Proteomes" id="UP000027037">
    <property type="component" value="Unassembled WGS sequence"/>
</dbReference>
<evidence type="ECO:0000313" key="4">
    <source>
        <dbReference type="Proteomes" id="UP000027037"/>
    </source>
</evidence>
<feature type="signal peptide" evidence="2">
    <location>
        <begin position="1"/>
        <end position="23"/>
    </location>
</feature>
<protein>
    <submittedName>
        <fullName evidence="3">Uncharacterized protein</fullName>
    </submittedName>
</protein>
<proteinExistence type="predicted"/>
<feature type="compositionally biased region" description="Basic and acidic residues" evidence="1">
    <location>
        <begin position="105"/>
        <end position="116"/>
    </location>
</feature>
<dbReference type="OrthoDB" id="7620090at2"/>
<keyword evidence="4" id="KW-1185">Reference proteome</keyword>
<accession>A0A062U7C3</accession>
<organism evidence="3 4">
    <name type="scientific">Hyphomonas beringensis</name>
    <dbReference type="NCBI Taxonomy" id="1280946"/>
    <lineage>
        <taxon>Bacteria</taxon>
        <taxon>Pseudomonadati</taxon>
        <taxon>Pseudomonadota</taxon>
        <taxon>Alphaproteobacteria</taxon>
        <taxon>Hyphomonadales</taxon>
        <taxon>Hyphomonadaceae</taxon>
        <taxon>Hyphomonas</taxon>
    </lineage>
</organism>
<keyword evidence="2" id="KW-0732">Signal</keyword>
<evidence type="ECO:0000256" key="1">
    <source>
        <dbReference type="SAM" id="MobiDB-lite"/>
    </source>
</evidence>
<name>A0A062U7C3_9PROT</name>
<evidence type="ECO:0000313" key="3">
    <source>
        <dbReference type="EMBL" id="KCZ54152.1"/>
    </source>
</evidence>
<gene>
    <name evidence="3" type="ORF">HY29_15530</name>
</gene>
<feature type="chain" id="PRO_5001618086" evidence="2">
    <location>
        <begin position="24"/>
        <end position="116"/>
    </location>
</feature>
<dbReference type="RefSeq" id="WP_034796577.1">
    <property type="nucleotide sequence ID" value="NZ_AWFF01000042.1"/>
</dbReference>
<evidence type="ECO:0000256" key="2">
    <source>
        <dbReference type="SAM" id="SignalP"/>
    </source>
</evidence>
<dbReference type="PATRIC" id="fig|1280946.3.peg.2106"/>
<reference evidence="3 4" key="1">
    <citation type="journal article" date="2014" name="Antonie Van Leeuwenhoek">
        <title>Hyphomonas beringensis sp. nov. and Hyphomonas chukchiensis sp. nov., isolated from surface seawater of the Bering Sea and Chukchi Sea.</title>
        <authorList>
            <person name="Li C."/>
            <person name="Lai Q."/>
            <person name="Li G."/>
            <person name="Dong C."/>
            <person name="Wang J."/>
            <person name="Liao Y."/>
            <person name="Shao Z."/>
        </authorList>
    </citation>
    <scope>NUCLEOTIDE SEQUENCE [LARGE SCALE GENOMIC DNA]</scope>
    <source>
        <strain evidence="3 4">25B14_1</strain>
    </source>
</reference>
<feature type="region of interest" description="Disordered" evidence="1">
    <location>
        <begin position="93"/>
        <end position="116"/>
    </location>
</feature>
<dbReference type="EMBL" id="AWFF01000042">
    <property type="protein sequence ID" value="KCZ54152.1"/>
    <property type="molecule type" value="Genomic_DNA"/>
</dbReference>
<dbReference type="AlphaFoldDB" id="A0A062U7C3"/>
<dbReference type="STRING" id="1280946.HY29_15530"/>